<evidence type="ECO:0000313" key="3">
    <source>
        <dbReference type="Proteomes" id="UP000076632"/>
    </source>
</evidence>
<dbReference type="RefSeq" id="XP_018187329.1">
    <property type="nucleotide sequence ID" value="XM_018332867.1"/>
</dbReference>
<dbReference type="AlphaFoldDB" id="A0A165G5X4"/>
<feature type="signal peptide" evidence="1">
    <location>
        <begin position="1"/>
        <end position="21"/>
    </location>
</feature>
<feature type="chain" id="PRO_5007858044" evidence="1">
    <location>
        <begin position="22"/>
        <end position="55"/>
    </location>
</feature>
<dbReference type="PROSITE" id="PS51257">
    <property type="entry name" value="PROKAR_LIPOPROTEIN"/>
    <property type="match status" value="1"/>
</dbReference>
<evidence type="ECO:0000256" key="1">
    <source>
        <dbReference type="SAM" id="SignalP"/>
    </source>
</evidence>
<dbReference type="GeneID" id="28898004"/>
<sequence>MKKWVLVCVGLCGLSFSACSADATLAKADHIILLCFNTGVYGVIGGPWKSLNRVA</sequence>
<protein>
    <submittedName>
        <fullName evidence="2">Uncharacterized protein</fullName>
    </submittedName>
</protein>
<gene>
    <name evidence="2" type="ORF">L228DRAFT_248517</name>
</gene>
<reference evidence="2 3" key="1">
    <citation type="journal article" date="2016" name="Fungal Biol.">
        <title>The genome of Xylona heveae provides a window into fungal endophytism.</title>
        <authorList>
            <person name="Gazis R."/>
            <person name="Kuo A."/>
            <person name="Riley R."/>
            <person name="LaButti K."/>
            <person name="Lipzen A."/>
            <person name="Lin J."/>
            <person name="Amirebrahimi M."/>
            <person name="Hesse C.N."/>
            <person name="Spatafora J.W."/>
            <person name="Henrissat B."/>
            <person name="Hainaut M."/>
            <person name="Grigoriev I.V."/>
            <person name="Hibbett D.S."/>
        </authorList>
    </citation>
    <scope>NUCLEOTIDE SEQUENCE [LARGE SCALE GENOMIC DNA]</scope>
    <source>
        <strain evidence="2 3">TC161</strain>
    </source>
</reference>
<proteinExistence type="predicted"/>
<keyword evidence="3" id="KW-1185">Reference proteome</keyword>
<keyword evidence="1" id="KW-0732">Signal</keyword>
<name>A0A165G5X4_XYLHT</name>
<evidence type="ECO:0000313" key="2">
    <source>
        <dbReference type="EMBL" id="KZF21774.1"/>
    </source>
</evidence>
<dbReference type="EMBL" id="KV407460">
    <property type="protein sequence ID" value="KZF21774.1"/>
    <property type="molecule type" value="Genomic_DNA"/>
</dbReference>
<accession>A0A165G5X4</accession>
<dbReference type="InParanoid" id="A0A165G5X4"/>
<dbReference type="Proteomes" id="UP000076632">
    <property type="component" value="Unassembled WGS sequence"/>
</dbReference>
<organism evidence="2 3">
    <name type="scientific">Xylona heveae (strain CBS 132557 / TC161)</name>
    <dbReference type="NCBI Taxonomy" id="1328760"/>
    <lineage>
        <taxon>Eukaryota</taxon>
        <taxon>Fungi</taxon>
        <taxon>Dikarya</taxon>
        <taxon>Ascomycota</taxon>
        <taxon>Pezizomycotina</taxon>
        <taxon>Xylonomycetes</taxon>
        <taxon>Xylonales</taxon>
        <taxon>Xylonaceae</taxon>
        <taxon>Xylona</taxon>
    </lineage>
</organism>